<sequence length="193" mass="21951">MKQFGKWLLVGVVTIIALKYTYGLLYNVFQPFSNFLITHLSFPDWLANFLGGTFHTSVYVLAVWWFSGILGLVPRLGQFIEKYGWVVFILSWLGISATIIIALLVLVAIAICYLFSETMNEPSESNTISGGGMDTSVQNNIRRQDERNKALDERDRIERGLLHQKRCAERAGNQADVRYCQDAINANRRNSPR</sequence>
<feature type="transmembrane region" description="Helical" evidence="2">
    <location>
        <begin position="85"/>
        <end position="116"/>
    </location>
</feature>
<feature type="transmembrane region" description="Helical" evidence="2">
    <location>
        <begin position="49"/>
        <end position="73"/>
    </location>
</feature>
<name>A0A943LYZ3_STRVE</name>
<dbReference type="AlphaFoldDB" id="A0A943LYZ3"/>
<evidence type="ECO:0000313" key="4">
    <source>
        <dbReference type="EMBL" id="MDN5269778.1"/>
    </source>
</evidence>
<dbReference type="RefSeq" id="WP_247918569.1">
    <property type="nucleotide sequence ID" value="NZ_JALDVO010000007.1"/>
</dbReference>
<keyword evidence="2" id="KW-0472">Membrane</keyword>
<feature type="transmembrane region" description="Helical" evidence="2">
    <location>
        <begin position="7"/>
        <end position="29"/>
    </location>
</feature>
<comment type="caution">
    <text evidence="3">The sequence shown here is derived from an EMBL/GenBank/DDBJ whole genome shotgun (WGS) entry which is preliminary data.</text>
</comment>
<proteinExistence type="predicted"/>
<keyword evidence="2" id="KW-0812">Transmembrane</keyword>
<gene>
    <name evidence="3" type="ORF">KH901_04210</name>
    <name evidence="4" type="ORF">QY913_06500</name>
</gene>
<feature type="region of interest" description="Disordered" evidence="1">
    <location>
        <begin position="123"/>
        <end position="149"/>
    </location>
</feature>
<evidence type="ECO:0000313" key="3">
    <source>
        <dbReference type="EMBL" id="MBS6097663.1"/>
    </source>
</evidence>
<accession>A0A943LYZ3</accession>
<reference evidence="3" key="1">
    <citation type="submission" date="2021-05" db="EMBL/GenBank/DDBJ databases">
        <title>Infant gut strain persistence is associated with maternal origin, phylogeny, and functional potential including surface adhesion and iron acquisition.</title>
        <authorList>
            <person name="Lou Y.C."/>
        </authorList>
    </citation>
    <scope>NUCLEOTIDE SEQUENCE</scope>
    <source>
        <strain evidence="3">L3_122_031G1_dasL3_122_031G1_maxbin2.maxbin.025s ta_sub</strain>
    </source>
</reference>
<dbReference type="EMBL" id="JAHAGS010000071">
    <property type="protein sequence ID" value="MBS6097663.1"/>
    <property type="molecule type" value="Genomic_DNA"/>
</dbReference>
<keyword evidence="2" id="KW-1133">Transmembrane helix</keyword>
<protein>
    <submittedName>
        <fullName evidence="3">Uncharacterized protein</fullName>
    </submittedName>
</protein>
<dbReference type="Proteomes" id="UP001172310">
    <property type="component" value="Unassembled WGS sequence"/>
</dbReference>
<organism evidence="3 5">
    <name type="scientific">Streptococcus vestibularis</name>
    <dbReference type="NCBI Taxonomy" id="1343"/>
    <lineage>
        <taxon>Bacteria</taxon>
        <taxon>Bacillati</taxon>
        <taxon>Bacillota</taxon>
        <taxon>Bacilli</taxon>
        <taxon>Lactobacillales</taxon>
        <taxon>Streptococcaceae</taxon>
        <taxon>Streptococcus</taxon>
    </lineage>
</organism>
<evidence type="ECO:0000256" key="1">
    <source>
        <dbReference type="SAM" id="MobiDB-lite"/>
    </source>
</evidence>
<evidence type="ECO:0000256" key="2">
    <source>
        <dbReference type="SAM" id="Phobius"/>
    </source>
</evidence>
<dbReference type="Proteomes" id="UP000703822">
    <property type="component" value="Unassembled WGS sequence"/>
</dbReference>
<evidence type="ECO:0000313" key="5">
    <source>
        <dbReference type="Proteomes" id="UP000703822"/>
    </source>
</evidence>
<reference evidence="4" key="2">
    <citation type="submission" date="2023-07" db="EMBL/GenBank/DDBJ databases">
        <title>SVep1, a Temperate Phage of Human Oral Commensal Streptococcus vestibularis.</title>
        <authorList>
            <person name="Wu M."/>
            <person name="Zhu Y."/>
            <person name="Li Y."/>
        </authorList>
    </citation>
    <scope>NUCLEOTIDE SEQUENCE</scope>
    <source>
        <strain evidence="4">SVE8</strain>
    </source>
</reference>
<dbReference type="EMBL" id="JAUJGC010000027">
    <property type="protein sequence ID" value="MDN5269778.1"/>
    <property type="molecule type" value="Genomic_DNA"/>
</dbReference>